<reference evidence="1" key="1">
    <citation type="submission" date="2022-11" db="EMBL/GenBank/DDBJ databases">
        <authorList>
            <person name="Morgan W.R."/>
            <person name="Tartar A."/>
        </authorList>
    </citation>
    <scope>NUCLEOTIDE SEQUENCE</scope>
    <source>
        <strain evidence="1">ARSEF 373</strain>
    </source>
</reference>
<dbReference type="InterPro" id="IPR043502">
    <property type="entry name" value="DNA/RNA_pol_sf"/>
</dbReference>
<reference evidence="1" key="2">
    <citation type="journal article" date="2023" name="Microbiol Resour">
        <title>Decontamination and Annotation of the Draft Genome Sequence of the Oomycete Lagenidium giganteum ARSEF 373.</title>
        <authorList>
            <person name="Morgan W.R."/>
            <person name="Tartar A."/>
        </authorList>
    </citation>
    <scope>NUCLEOTIDE SEQUENCE</scope>
    <source>
        <strain evidence="1">ARSEF 373</strain>
    </source>
</reference>
<evidence type="ECO:0008006" key="3">
    <source>
        <dbReference type="Google" id="ProtNLM"/>
    </source>
</evidence>
<accession>A0AAV2YH85</accession>
<gene>
    <name evidence="1" type="ORF">N0F65_007849</name>
</gene>
<keyword evidence="2" id="KW-1185">Reference proteome</keyword>
<dbReference type="SUPFAM" id="SSF56672">
    <property type="entry name" value="DNA/RNA polymerases"/>
    <property type="match status" value="1"/>
</dbReference>
<dbReference type="AlphaFoldDB" id="A0AAV2YH85"/>
<dbReference type="Proteomes" id="UP001146120">
    <property type="component" value="Unassembled WGS sequence"/>
</dbReference>
<comment type="caution">
    <text evidence="1">The sequence shown here is derived from an EMBL/GenBank/DDBJ whole genome shotgun (WGS) entry which is preliminary data.</text>
</comment>
<dbReference type="Gene3D" id="3.30.70.270">
    <property type="match status" value="1"/>
</dbReference>
<organism evidence="1 2">
    <name type="scientific">Lagenidium giganteum</name>
    <dbReference type="NCBI Taxonomy" id="4803"/>
    <lineage>
        <taxon>Eukaryota</taxon>
        <taxon>Sar</taxon>
        <taxon>Stramenopiles</taxon>
        <taxon>Oomycota</taxon>
        <taxon>Peronosporomycetes</taxon>
        <taxon>Pythiales</taxon>
        <taxon>Pythiaceae</taxon>
    </lineage>
</organism>
<evidence type="ECO:0000313" key="1">
    <source>
        <dbReference type="EMBL" id="DAZ93481.1"/>
    </source>
</evidence>
<name>A0AAV2YH85_9STRA</name>
<dbReference type="EMBL" id="DAKRPA010000312">
    <property type="protein sequence ID" value="DAZ93481.1"/>
    <property type="molecule type" value="Genomic_DNA"/>
</dbReference>
<protein>
    <recommendedName>
        <fullName evidence="3">Reverse transcriptase domain-containing protein</fullName>
    </recommendedName>
</protein>
<proteinExistence type="predicted"/>
<evidence type="ECO:0000313" key="2">
    <source>
        <dbReference type="Proteomes" id="UP001146120"/>
    </source>
</evidence>
<dbReference type="InterPro" id="IPR043128">
    <property type="entry name" value="Rev_trsase/Diguanyl_cyclase"/>
</dbReference>
<sequence>MHQGLKNSPQIYRRTIDNAFVGINEGRTTTDIALVDDVFHRGVAEGTQTSHVIYRRSYIDYINFGSKDWTELCVMLHCLLESWGITISLPKAHSARSLSSFSAISSREMDQRALQETSQS</sequence>